<sequence>MTHDMDIRISCPICGQAEVGNLPSHLQSHSKQSLIDILLVQHQQIRKQHTAPNSNPAVPVLSKVVDSSPVAVAKAPNDNAGGTGSSQILLEFQSESNDTDDEGNNEAPVKIKKDLSTFPTPGLRARKTVQTSSMLNNADPAPNSSPETEGLSSQAHSPKPSSIKELIKVETTTISVTNGSEPEAIRRGISCRKPTFVLVDHGHCKPGPSRKTNSGDVNNKLRTDNSSDVTSAPGTSIIQYIIDESGQINDSPQEEADNWILADGRTIPVYSSLTQVPAVSDNTPTCTMTVDISNKDHEAETIPITVEQNVLQGQMHLNLMTDEEIPPRGEISEYEESNASSIMSEDSNIRPVGILSDPRRSPIIHEQNVFLSRKKKSPKAALHQQYVCYECPQVQVFCSLFELAEHKFESHQNKMGSNNVPVAFSTDQNSVHILPEKIRRQSRDDQLEMDIPLQDPLADIPNEVVVPAASTSSTSAKKEYFCVYCSFTSKKKSLLASHMETDHAGKPRTPNMFECTHCGKIFQARTNLRKHLLIHKERKYSCPTCFKGFTSNFKLTEHIRVHTKNYPYKCTSCDKTYRTISLLNHHMKMVHLPEGERPPKRKLEFYCGICHRVLHSKRSYANHILLHQEKPIKCSFCSETFQRHSVLVRHIRIAHDPKYESKESKDCPVCQKKLHPNSMIKHMRIHANEKPYSCNVCGKFFRTYANLTSHSWSHTNVDKPHKCRQCSKSYLFKKNLENHMMVHKKRTMHFVCNECGVKFTHKVNMKRHLEEHFKEKNHVCKVCGKAFQRNYYLIEHERIHSGVKPFTCNICGKASTTKSNHRAHLKIHDARETGNQEVLLYIMHFGTSFD</sequence>
<keyword evidence="6" id="KW-0539">Nucleus</keyword>
<comment type="caution">
    <text evidence="10">The sequence shown here is derived from an EMBL/GenBank/DDBJ whole genome shotgun (WGS) entry which is preliminary data.</text>
</comment>
<keyword evidence="4 7" id="KW-0863">Zinc-finger</keyword>
<name>A0A1D2N3V6_ORCCI</name>
<dbReference type="PROSITE" id="PS00028">
    <property type="entry name" value="ZINC_FINGER_C2H2_1"/>
    <property type="match status" value="8"/>
</dbReference>
<feature type="domain" description="C2H2-type" evidence="9">
    <location>
        <begin position="806"/>
        <end position="833"/>
    </location>
</feature>
<dbReference type="STRING" id="48709.A0A1D2N3V6"/>
<dbReference type="FunFam" id="3.30.160.60:FF:000478">
    <property type="entry name" value="Zinc finger protein 133"/>
    <property type="match status" value="2"/>
</dbReference>
<organism evidence="10 11">
    <name type="scientific">Orchesella cincta</name>
    <name type="common">Springtail</name>
    <name type="synonym">Podura cincta</name>
    <dbReference type="NCBI Taxonomy" id="48709"/>
    <lineage>
        <taxon>Eukaryota</taxon>
        <taxon>Metazoa</taxon>
        <taxon>Ecdysozoa</taxon>
        <taxon>Arthropoda</taxon>
        <taxon>Hexapoda</taxon>
        <taxon>Collembola</taxon>
        <taxon>Entomobryomorpha</taxon>
        <taxon>Entomobryoidea</taxon>
        <taxon>Orchesellidae</taxon>
        <taxon>Orchesellinae</taxon>
        <taxon>Orchesella</taxon>
    </lineage>
</organism>
<feature type="domain" description="C2H2-type" evidence="9">
    <location>
        <begin position="513"/>
        <end position="540"/>
    </location>
</feature>
<dbReference type="PROSITE" id="PS50157">
    <property type="entry name" value="ZINC_FINGER_C2H2_2"/>
    <property type="match status" value="9"/>
</dbReference>
<dbReference type="FunFam" id="3.30.160.60:FF:000100">
    <property type="entry name" value="Zinc finger 45-like"/>
    <property type="match status" value="1"/>
</dbReference>
<comment type="subcellular location">
    <subcellularLocation>
        <location evidence="1">Nucleus</location>
    </subcellularLocation>
</comment>
<proteinExistence type="predicted"/>
<dbReference type="Proteomes" id="UP000094527">
    <property type="component" value="Unassembled WGS sequence"/>
</dbReference>
<evidence type="ECO:0000256" key="6">
    <source>
        <dbReference type="ARBA" id="ARBA00023242"/>
    </source>
</evidence>
<feature type="domain" description="C2H2-type" evidence="9">
    <location>
        <begin position="568"/>
        <end position="598"/>
    </location>
</feature>
<dbReference type="OrthoDB" id="10249535at2759"/>
<evidence type="ECO:0000313" key="11">
    <source>
        <dbReference type="Proteomes" id="UP000094527"/>
    </source>
</evidence>
<gene>
    <name evidence="10" type="ORF">Ocin01_07062</name>
</gene>
<evidence type="ECO:0000256" key="5">
    <source>
        <dbReference type="ARBA" id="ARBA00022833"/>
    </source>
</evidence>
<dbReference type="PANTHER" id="PTHR24406">
    <property type="entry name" value="TRANSCRIPTIONAL REPRESSOR CTCFL-RELATED"/>
    <property type="match status" value="1"/>
</dbReference>
<evidence type="ECO:0000256" key="4">
    <source>
        <dbReference type="ARBA" id="ARBA00022771"/>
    </source>
</evidence>
<dbReference type="GO" id="GO:0005634">
    <property type="term" value="C:nucleus"/>
    <property type="evidence" value="ECO:0007669"/>
    <property type="project" value="UniProtKB-SubCell"/>
</dbReference>
<dbReference type="OMA" id="SHSWSHT"/>
<keyword evidence="11" id="KW-1185">Reference proteome</keyword>
<evidence type="ECO:0000256" key="8">
    <source>
        <dbReference type="SAM" id="MobiDB-lite"/>
    </source>
</evidence>
<reference evidence="10 11" key="1">
    <citation type="journal article" date="2016" name="Genome Biol. Evol.">
        <title>Gene Family Evolution Reflects Adaptation to Soil Environmental Stressors in the Genome of the Collembolan Orchesella cincta.</title>
        <authorList>
            <person name="Faddeeva-Vakhrusheva A."/>
            <person name="Derks M.F."/>
            <person name="Anvar S.Y."/>
            <person name="Agamennone V."/>
            <person name="Suring W."/>
            <person name="Smit S."/>
            <person name="van Straalen N.M."/>
            <person name="Roelofs D."/>
        </authorList>
    </citation>
    <scope>NUCLEOTIDE SEQUENCE [LARGE SCALE GENOMIC DNA]</scope>
    <source>
        <tissue evidence="10">Mixed pool</tissue>
    </source>
</reference>
<feature type="domain" description="C2H2-type" evidence="9">
    <location>
        <begin position="632"/>
        <end position="660"/>
    </location>
</feature>
<accession>A0A1D2N3V6</accession>
<evidence type="ECO:0000256" key="7">
    <source>
        <dbReference type="PROSITE-ProRule" id="PRU00042"/>
    </source>
</evidence>
<dbReference type="InterPro" id="IPR013087">
    <property type="entry name" value="Znf_C2H2_type"/>
</dbReference>
<dbReference type="EMBL" id="LJIJ01000268">
    <property type="protein sequence ID" value="ODM99615.1"/>
    <property type="molecule type" value="Genomic_DNA"/>
</dbReference>
<feature type="compositionally biased region" description="Polar residues" evidence="8">
    <location>
        <begin position="128"/>
        <end position="160"/>
    </location>
</feature>
<feature type="region of interest" description="Disordered" evidence="8">
    <location>
        <begin position="202"/>
        <end position="230"/>
    </location>
</feature>
<dbReference type="InterPro" id="IPR036236">
    <property type="entry name" value="Znf_C2H2_sf"/>
</dbReference>
<dbReference type="GO" id="GO:0008270">
    <property type="term" value="F:zinc ion binding"/>
    <property type="evidence" value="ECO:0007669"/>
    <property type="project" value="UniProtKB-KW"/>
</dbReference>
<keyword evidence="2" id="KW-0479">Metal-binding</keyword>
<feature type="region of interest" description="Disordered" evidence="8">
    <location>
        <begin position="95"/>
        <end position="163"/>
    </location>
</feature>
<dbReference type="Gene3D" id="3.30.160.60">
    <property type="entry name" value="Classic Zinc Finger"/>
    <property type="match status" value="8"/>
</dbReference>
<dbReference type="FunFam" id="3.30.160.60:FF:000446">
    <property type="entry name" value="Zinc finger protein"/>
    <property type="match status" value="1"/>
</dbReference>
<dbReference type="InterPro" id="IPR050888">
    <property type="entry name" value="ZnF_C2H2-type_TF"/>
</dbReference>
<dbReference type="SUPFAM" id="SSF57667">
    <property type="entry name" value="beta-beta-alpha zinc fingers"/>
    <property type="match status" value="6"/>
</dbReference>
<dbReference type="AlphaFoldDB" id="A0A1D2N3V6"/>
<feature type="domain" description="C2H2-type" evidence="9">
    <location>
        <begin position="721"/>
        <end position="748"/>
    </location>
</feature>
<evidence type="ECO:0000256" key="2">
    <source>
        <dbReference type="ARBA" id="ARBA00022723"/>
    </source>
</evidence>
<dbReference type="SMART" id="SM00355">
    <property type="entry name" value="ZnF_C2H2"/>
    <property type="match status" value="14"/>
</dbReference>
<evidence type="ECO:0000259" key="9">
    <source>
        <dbReference type="PROSITE" id="PS50157"/>
    </source>
</evidence>
<dbReference type="Pfam" id="PF00096">
    <property type="entry name" value="zf-C2H2"/>
    <property type="match status" value="7"/>
</dbReference>
<keyword evidence="3" id="KW-0677">Repeat</keyword>
<feature type="domain" description="C2H2-type" evidence="9">
    <location>
        <begin position="692"/>
        <end position="719"/>
    </location>
</feature>
<feature type="domain" description="C2H2-type" evidence="9">
    <location>
        <begin position="540"/>
        <end position="567"/>
    </location>
</feature>
<feature type="domain" description="C2H2-type" evidence="9">
    <location>
        <begin position="778"/>
        <end position="805"/>
    </location>
</feature>
<feature type="domain" description="C2H2-type" evidence="9">
    <location>
        <begin position="750"/>
        <end position="777"/>
    </location>
</feature>
<protein>
    <submittedName>
        <fullName evidence="10">Zinc finger protein-likewith KRAB and SCAN domains 7</fullName>
    </submittedName>
</protein>
<evidence type="ECO:0000256" key="3">
    <source>
        <dbReference type="ARBA" id="ARBA00022737"/>
    </source>
</evidence>
<evidence type="ECO:0000256" key="1">
    <source>
        <dbReference type="ARBA" id="ARBA00004123"/>
    </source>
</evidence>
<keyword evidence="5" id="KW-0862">Zinc</keyword>
<evidence type="ECO:0000313" key="10">
    <source>
        <dbReference type="EMBL" id="ODM99615.1"/>
    </source>
</evidence>